<keyword evidence="2" id="KW-1185">Reference proteome</keyword>
<sequence>MSSITTIVRNGQVVYQKSKNFNVGKQLSSRSTVTSLHERFVNTEKLPIEEPEEPIDLTDIDGLLEEDGEKKCGLYGLNDFVSGDIVWAMSGRTILPGQLLFSIPNRKLPSKF</sequence>
<evidence type="ECO:0000313" key="1">
    <source>
        <dbReference type="EMBL" id="KAI8006406.1"/>
    </source>
</evidence>
<comment type="caution">
    <text evidence="1">The sequence shown here is derived from an EMBL/GenBank/DDBJ whole genome shotgun (WGS) entry which is preliminary data.</text>
</comment>
<accession>A0ACC0H055</accession>
<dbReference type="Proteomes" id="UP001060215">
    <property type="component" value="Chromosome 7"/>
</dbReference>
<reference evidence="1 2" key="1">
    <citation type="journal article" date="2022" name="Plant J.">
        <title>Chromosome-level genome of Camellia lanceoleosa provides a valuable resource for understanding genome evolution and self-incompatibility.</title>
        <authorList>
            <person name="Gong W."/>
            <person name="Xiao S."/>
            <person name="Wang L."/>
            <person name="Liao Z."/>
            <person name="Chang Y."/>
            <person name="Mo W."/>
            <person name="Hu G."/>
            <person name="Li W."/>
            <person name="Zhao G."/>
            <person name="Zhu H."/>
            <person name="Hu X."/>
            <person name="Ji K."/>
            <person name="Xiang X."/>
            <person name="Song Q."/>
            <person name="Yuan D."/>
            <person name="Jin S."/>
            <person name="Zhang L."/>
        </authorList>
    </citation>
    <scope>NUCLEOTIDE SEQUENCE [LARGE SCALE GENOMIC DNA]</scope>
    <source>
        <strain evidence="1">SQ_2022a</strain>
    </source>
</reference>
<organism evidence="1 2">
    <name type="scientific">Camellia lanceoleosa</name>
    <dbReference type="NCBI Taxonomy" id="1840588"/>
    <lineage>
        <taxon>Eukaryota</taxon>
        <taxon>Viridiplantae</taxon>
        <taxon>Streptophyta</taxon>
        <taxon>Embryophyta</taxon>
        <taxon>Tracheophyta</taxon>
        <taxon>Spermatophyta</taxon>
        <taxon>Magnoliopsida</taxon>
        <taxon>eudicotyledons</taxon>
        <taxon>Gunneridae</taxon>
        <taxon>Pentapetalae</taxon>
        <taxon>asterids</taxon>
        <taxon>Ericales</taxon>
        <taxon>Theaceae</taxon>
        <taxon>Camellia</taxon>
    </lineage>
</organism>
<dbReference type="EMBL" id="CM045764">
    <property type="protein sequence ID" value="KAI8006406.1"/>
    <property type="molecule type" value="Genomic_DNA"/>
</dbReference>
<proteinExistence type="predicted"/>
<protein>
    <submittedName>
        <fullName evidence="1">Uncharacterized protein</fullName>
    </submittedName>
</protein>
<gene>
    <name evidence="1" type="ORF">LOK49_LG07G00216</name>
</gene>
<evidence type="ECO:0000313" key="2">
    <source>
        <dbReference type="Proteomes" id="UP001060215"/>
    </source>
</evidence>
<name>A0ACC0H055_9ERIC</name>